<dbReference type="AlphaFoldDB" id="A0AAV7SCE7"/>
<reference evidence="2" key="1">
    <citation type="journal article" date="2022" name="bioRxiv">
        <title>Sequencing and chromosome-scale assembly of the giantPleurodeles waltlgenome.</title>
        <authorList>
            <person name="Brown T."/>
            <person name="Elewa A."/>
            <person name="Iarovenko S."/>
            <person name="Subramanian E."/>
            <person name="Araus A.J."/>
            <person name="Petzold A."/>
            <person name="Susuki M."/>
            <person name="Suzuki K.-i.T."/>
            <person name="Hayashi T."/>
            <person name="Toyoda A."/>
            <person name="Oliveira C."/>
            <person name="Osipova E."/>
            <person name="Leigh N.D."/>
            <person name="Simon A."/>
            <person name="Yun M.H."/>
        </authorList>
    </citation>
    <scope>NUCLEOTIDE SEQUENCE</scope>
    <source>
        <strain evidence="2">20211129_DDA</strain>
        <tissue evidence="2">Liver</tissue>
    </source>
</reference>
<proteinExistence type="predicted"/>
<accession>A0AAV7SCE7</accession>
<protein>
    <submittedName>
        <fullName evidence="2">Uncharacterized protein</fullName>
    </submittedName>
</protein>
<evidence type="ECO:0000313" key="2">
    <source>
        <dbReference type="EMBL" id="KAJ1160873.1"/>
    </source>
</evidence>
<comment type="caution">
    <text evidence="2">The sequence shown here is derived from an EMBL/GenBank/DDBJ whole genome shotgun (WGS) entry which is preliminary data.</text>
</comment>
<organism evidence="2 3">
    <name type="scientific">Pleurodeles waltl</name>
    <name type="common">Iberian ribbed newt</name>
    <dbReference type="NCBI Taxonomy" id="8319"/>
    <lineage>
        <taxon>Eukaryota</taxon>
        <taxon>Metazoa</taxon>
        <taxon>Chordata</taxon>
        <taxon>Craniata</taxon>
        <taxon>Vertebrata</taxon>
        <taxon>Euteleostomi</taxon>
        <taxon>Amphibia</taxon>
        <taxon>Batrachia</taxon>
        <taxon>Caudata</taxon>
        <taxon>Salamandroidea</taxon>
        <taxon>Salamandridae</taxon>
        <taxon>Pleurodelinae</taxon>
        <taxon>Pleurodeles</taxon>
    </lineage>
</organism>
<name>A0AAV7SCE7_PLEWA</name>
<feature type="compositionally biased region" description="Basic and acidic residues" evidence="1">
    <location>
        <begin position="1"/>
        <end position="42"/>
    </location>
</feature>
<sequence>MRLEDHTVGTLVREEKHAQRGVTEADRRRKRRLDVSEKDRQAKLRAKGQKKTSLRPFLKLRVERRTRATITTRKTAINEPRGEVSIASARAP</sequence>
<evidence type="ECO:0000256" key="1">
    <source>
        <dbReference type="SAM" id="MobiDB-lite"/>
    </source>
</evidence>
<dbReference type="Proteomes" id="UP001066276">
    <property type="component" value="Chromosome 4_2"/>
</dbReference>
<dbReference type="EMBL" id="JANPWB010000008">
    <property type="protein sequence ID" value="KAJ1160873.1"/>
    <property type="molecule type" value="Genomic_DNA"/>
</dbReference>
<gene>
    <name evidence="2" type="ORF">NDU88_001363</name>
</gene>
<keyword evidence="3" id="KW-1185">Reference proteome</keyword>
<feature type="region of interest" description="Disordered" evidence="1">
    <location>
        <begin position="1"/>
        <end position="51"/>
    </location>
</feature>
<evidence type="ECO:0000313" key="3">
    <source>
        <dbReference type="Proteomes" id="UP001066276"/>
    </source>
</evidence>